<keyword evidence="2" id="KW-1133">Transmembrane helix</keyword>
<proteinExistence type="predicted"/>
<dbReference type="EMBL" id="CABPST010000003">
    <property type="protein sequence ID" value="VVE87668.1"/>
    <property type="molecule type" value="Genomic_DNA"/>
</dbReference>
<evidence type="ECO:0000256" key="3">
    <source>
        <dbReference type="SAM" id="SignalP"/>
    </source>
</evidence>
<organism evidence="4 5">
    <name type="scientific">Pandoraea bronchicola</name>
    <dbReference type="NCBI Taxonomy" id="2508287"/>
    <lineage>
        <taxon>Bacteria</taxon>
        <taxon>Pseudomonadati</taxon>
        <taxon>Pseudomonadota</taxon>
        <taxon>Betaproteobacteria</taxon>
        <taxon>Burkholderiales</taxon>
        <taxon>Burkholderiaceae</taxon>
        <taxon>Pandoraea</taxon>
    </lineage>
</organism>
<dbReference type="NCBIfam" id="TIGR04346">
    <property type="entry name" value="DotA_TraY"/>
    <property type="match status" value="1"/>
</dbReference>
<feature type="region of interest" description="Disordered" evidence="1">
    <location>
        <begin position="720"/>
        <end position="748"/>
    </location>
</feature>
<dbReference type="Proteomes" id="UP000382040">
    <property type="component" value="Unassembled WGS sequence"/>
</dbReference>
<name>A0A5E5BQK4_9BURK</name>
<sequence length="748" mass="79006">MKMKHVCRQALVSIGLYVFTCVASAQDSGASLDGLMSATPASDQSIQMLRYVFGSFADNPFGSFGGIGDSLIGQLFYNLNVFVFLVAGFWSAYTIGASIVQTANEGQFLGQRFSTVWYPVRMIWGAATLIPIFGGFGLGQCIYMYSGLASVGAANLLTNTAIEQTAKFTEMVQAPAISPATSAATAEMADNLYQMWLCQQVLSSRTDVAPNSQVQLKVITGGIQIGSAAEPTLCGRVTVTPATSFRSTNTLGFSVNSVNYQGIANAVSQNIGQAHQTALVKMSNDLALNAQSWYGKYQAAKTSGQPIAELGSNVLEAVRITYNEAVRQSLHDLLSQNQTKALTDQAIKNMKSTGWIGIGAWYSTFAEVNAAMADATKVEFHFSPPTSTDSEFVEALTAFRKSMTQLAATGQVAGATDAEMSAGSLATRLIKRAFCENETGNVSIGQCFVGAGMSAVYQNSEGNGLVDPIIASKNFGDYLMTGAETLLVVAGGIEVAMSAADAAKYTVAGKTVGFFSGGLSDIAIGALKAVGKVAIKIIYFFMMPLFVVGLGLAVYLPLVPFIAWFSGVLTWFAAFIESLIASPLWSMVHLEGEGEGMGRRSQHGYLFLANMLLRAPLMVIAFFVASAGTRIGGTILYFLFSSAVANAQGNSVTGLATIVGLLIIFAGLNILVVQMMFNVVHVIPDQVIGWLGGNVSATLGRELEQRVNGLFIKAGGNLQGGVASSVGKRQKEGTPPGGSKSKQAKKEF</sequence>
<accession>A0A5E5BQK4</accession>
<feature type="transmembrane region" description="Helical" evidence="2">
    <location>
        <begin position="562"/>
        <end position="585"/>
    </location>
</feature>
<dbReference type="InterPro" id="IPR027628">
    <property type="entry name" value="DotA_TraY"/>
</dbReference>
<keyword evidence="3" id="KW-0732">Signal</keyword>
<evidence type="ECO:0000256" key="1">
    <source>
        <dbReference type="SAM" id="MobiDB-lite"/>
    </source>
</evidence>
<dbReference type="AlphaFoldDB" id="A0A5E5BQK4"/>
<feature type="transmembrane region" description="Helical" evidence="2">
    <location>
        <begin position="605"/>
        <end position="625"/>
    </location>
</feature>
<evidence type="ECO:0000313" key="4">
    <source>
        <dbReference type="EMBL" id="VVE87668.1"/>
    </source>
</evidence>
<feature type="transmembrane region" description="Helical" evidence="2">
    <location>
        <begin position="537"/>
        <end position="556"/>
    </location>
</feature>
<feature type="transmembrane region" description="Helical" evidence="2">
    <location>
        <begin position="654"/>
        <end position="677"/>
    </location>
</feature>
<evidence type="ECO:0000313" key="5">
    <source>
        <dbReference type="Proteomes" id="UP000382040"/>
    </source>
</evidence>
<feature type="transmembrane region" description="Helical" evidence="2">
    <location>
        <begin position="75"/>
        <end position="95"/>
    </location>
</feature>
<reference evidence="4 5" key="1">
    <citation type="submission" date="2019-08" db="EMBL/GenBank/DDBJ databases">
        <authorList>
            <person name="Peeters C."/>
        </authorList>
    </citation>
    <scope>NUCLEOTIDE SEQUENCE [LARGE SCALE GENOMIC DNA]</scope>
    <source>
        <strain evidence="4 5">LMG 20603</strain>
    </source>
</reference>
<dbReference type="RefSeq" id="WP_150559026.1">
    <property type="nucleotide sequence ID" value="NZ_CABPST010000003.1"/>
</dbReference>
<evidence type="ECO:0000256" key="2">
    <source>
        <dbReference type="SAM" id="Phobius"/>
    </source>
</evidence>
<keyword evidence="2" id="KW-0472">Membrane</keyword>
<keyword evidence="2" id="KW-0812">Transmembrane</keyword>
<dbReference type="OrthoDB" id="7010241at2"/>
<protein>
    <submittedName>
        <fullName evidence="4">Membrane protein</fullName>
    </submittedName>
</protein>
<feature type="transmembrane region" description="Helical" evidence="2">
    <location>
        <begin position="116"/>
        <end position="136"/>
    </location>
</feature>
<keyword evidence="5" id="KW-1185">Reference proteome</keyword>
<feature type="signal peptide" evidence="3">
    <location>
        <begin position="1"/>
        <end position="25"/>
    </location>
</feature>
<feature type="chain" id="PRO_5022870023" evidence="3">
    <location>
        <begin position="26"/>
        <end position="748"/>
    </location>
</feature>
<gene>
    <name evidence="4" type="ORF">PBR20603_01605</name>
</gene>